<dbReference type="GO" id="GO:0005615">
    <property type="term" value="C:extracellular space"/>
    <property type="evidence" value="ECO:0007669"/>
    <property type="project" value="TreeGrafter"/>
</dbReference>
<feature type="signal peptide" evidence="7">
    <location>
        <begin position="1"/>
        <end position="25"/>
    </location>
</feature>
<evidence type="ECO:0000313" key="9">
    <source>
        <dbReference type="Proteomes" id="UP000075920"/>
    </source>
</evidence>
<evidence type="ECO:0000313" key="8">
    <source>
        <dbReference type="EnsemblMetazoa" id="AMIN005317-PA"/>
    </source>
</evidence>
<dbReference type="GO" id="GO:0005549">
    <property type="term" value="F:odorant binding"/>
    <property type="evidence" value="ECO:0007669"/>
    <property type="project" value="InterPro"/>
</dbReference>
<dbReference type="GO" id="GO:0007608">
    <property type="term" value="P:sensory perception of smell"/>
    <property type="evidence" value="ECO:0007669"/>
    <property type="project" value="TreeGrafter"/>
</dbReference>
<dbReference type="PANTHER" id="PTHR11857:SF46">
    <property type="entry name" value="GENERAL ODORANT-BINDING PROTEIN 99A-RELATED"/>
    <property type="match status" value="1"/>
</dbReference>
<evidence type="ECO:0000256" key="5">
    <source>
        <dbReference type="ARBA" id="ARBA00023157"/>
    </source>
</evidence>
<dbReference type="STRING" id="112268.A0A182W4Q4"/>
<feature type="compositionally biased region" description="Basic and acidic residues" evidence="6">
    <location>
        <begin position="353"/>
        <end position="364"/>
    </location>
</feature>
<reference evidence="8" key="2">
    <citation type="submission" date="2020-05" db="UniProtKB">
        <authorList>
            <consortium name="EnsemblMetazoa"/>
        </authorList>
    </citation>
    <scope>IDENTIFICATION</scope>
    <source>
        <strain evidence="8">MINIMUS1</strain>
    </source>
</reference>
<evidence type="ECO:0000256" key="6">
    <source>
        <dbReference type="SAM" id="MobiDB-lite"/>
    </source>
</evidence>
<comment type="subcellular location">
    <subcellularLocation>
        <location evidence="1">Secreted</location>
    </subcellularLocation>
</comment>
<accession>A0A182W4Q4</accession>
<evidence type="ECO:0000256" key="3">
    <source>
        <dbReference type="ARBA" id="ARBA00022525"/>
    </source>
</evidence>
<dbReference type="InterPro" id="IPR036728">
    <property type="entry name" value="PBP_GOBP_sf"/>
</dbReference>
<organism evidence="8 9">
    <name type="scientific">Anopheles minimus</name>
    <dbReference type="NCBI Taxonomy" id="112268"/>
    <lineage>
        <taxon>Eukaryota</taxon>
        <taxon>Metazoa</taxon>
        <taxon>Ecdysozoa</taxon>
        <taxon>Arthropoda</taxon>
        <taxon>Hexapoda</taxon>
        <taxon>Insecta</taxon>
        <taxon>Pterygota</taxon>
        <taxon>Neoptera</taxon>
        <taxon>Endopterygota</taxon>
        <taxon>Diptera</taxon>
        <taxon>Nematocera</taxon>
        <taxon>Culicoidea</taxon>
        <taxon>Culicidae</taxon>
        <taxon>Anophelinae</taxon>
        <taxon>Anopheles</taxon>
    </lineage>
</organism>
<sequence>MGTYRVSGALGSLLMLVACCSGTLAAPSTGHGYETKSFAHAYLECLQYLNISRQSMYAYDSTAVPSNTGGNCLLRCIGLNTRWWNDETGLNEKALVRFFHQTDPNSLNQARTCLAEVSNPADTCAAAYQSFRCYSDALGEVIAHPEYVAPCREEISRAVSDCSAMLQVSDEQLTACVGAESFLHSGNTAALLRCVVLRLGLYADSTGVMGDRVQLLMDSDTAQSWTDAHTAEAKQCEHDLREMGADVCQVAAHSVEICYGWKAFGELWKVLKEQYGNADDVIFYDPAEGPFAEANDAGEVEQEQENNAVYAIPHEVEVFSYPSSSRYRSLLILAPKSIDDESNSDSSDSSSAQEEKTPEDDKLETQQLAKKATNPDNAVKQHLKKTNNTKRNTLFKPDR</sequence>
<reference evidence="9" key="1">
    <citation type="submission" date="2013-03" db="EMBL/GenBank/DDBJ databases">
        <title>The Genome Sequence of Anopheles minimus MINIMUS1.</title>
        <authorList>
            <consortium name="The Broad Institute Genomics Platform"/>
            <person name="Neafsey D.E."/>
            <person name="Walton C."/>
            <person name="Walker B."/>
            <person name="Young S.K."/>
            <person name="Zeng Q."/>
            <person name="Gargeya S."/>
            <person name="Fitzgerald M."/>
            <person name="Haas B."/>
            <person name="Abouelleil A."/>
            <person name="Allen A.W."/>
            <person name="Alvarado L."/>
            <person name="Arachchi H.M."/>
            <person name="Berlin A.M."/>
            <person name="Chapman S.B."/>
            <person name="Gainer-Dewar J."/>
            <person name="Goldberg J."/>
            <person name="Griggs A."/>
            <person name="Gujja S."/>
            <person name="Hansen M."/>
            <person name="Howarth C."/>
            <person name="Imamovic A."/>
            <person name="Ireland A."/>
            <person name="Larimer J."/>
            <person name="McCowan C."/>
            <person name="Murphy C."/>
            <person name="Pearson M."/>
            <person name="Poon T.W."/>
            <person name="Priest M."/>
            <person name="Roberts A."/>
            <person name="Saif S."/>
            <person name="Shea T."/>
            <person name="Sisk P."/>
            <person name="Sykes S."/>
            <person name="Wortman J."/>
            <person name="Nusbaum C."/>
            <person name="Birren B."/>
        </authorList>
    </citation>
    <scope>NUCLEOTIDE SEQUENCE [LARGE SCALE GENOMIC DNA]</scope>
    <source>
        <strain evidence="9">MINIMUS1</strain>
    </source>
</reference>
<dbReference type="Proteomes" id="UP000075920">
    <property type="component" value="Unassembled WGS sequence"/>
</dbReference>
<keyword evidence="9" id="KW-1185">Reference proteome</keyword>
<dbReference type="EnsemblMetazoa" id="AMIN005317-RA">
    <property type="protein sequence ID" value="AMIN005317-PA"/>
    <property type="gene ID" value="AMIN005317"/>
</dbReference>
<evidence type="ECO:0000256" key="2">
    <source>
        <dbReference type="ARBA" id="ARBA00008098"/>
    </source>
</evidence>
<dbReference type="Gene3D" id="1.10.238.20">
    <property type="entry name" value="Pheromone/general odorant binding protein domain"/>
    <property type="match status" value="2"/>
</dbReference>
<evidence type="ECO:0000256" key="7">
    <source>
        <dbReference type="SAM" id="SignalP"/>
    </source>
</evidence>
<feature type="chain" id="PRO_5008140741" evidence="7">
    <location>
        <begin position="26"/>
        <end position="399"/>
    </location>
</feature>
<dbReference type="VEuPathDB" id="VectorBase:AMIN005317"/>
<evidence type="ECO:0000256" key="1">
    <source>
        <dbReference type="ARBA" id="ARBA00004613"/>
    </source>
</evidence>
<protein>
    <submittedName>
        <fullName evidence="8">Uncharacterized protein</fullName>
    </submittedName>
</protein>
<dbReference type="Pfam" id="PF01395">
    <property type="entry name" value="PBP_GOBP"/>
    <property type="match status" value="2"/>
</dbReference>
<keyword evidence="4 7" id="KW-0732">Signal</keyword>
<dbReference type="PROSITE" id="PS51257">
    <property type="entry name" value="PROKAR_LIPOPROTEIN"/>
    <property type="match status" value="1"/>
</dbReference>
<dbReference type="CDD" id="cd23992">
    <property type="entry name" value="PBP_GOBP"/>
    <property type="match status" value="1"/>
</dbReference>
<dbReference type="SUPFAM" id="SSF47565">
    <property type="entry name" value="Insect pheromone/odorant-binding proteins"/>
    <property type="match status" value="2"/>
</dbReference>
<dbReference type="InterPro" id="IPR006170">
    <property type="entry name" value="PBP/GOBP"/>
</dbReference>
<comment type="similarity">
    <text evidence="2">Belongs to the PBP/GOBP family.</text>
</comment>
<feature type="region of interest" description="Disordered" evidence="6">
    <location>
        <begin position="338"/>
        <end position="399"/>
    </location>
</feature>
<dbReference type="PANTHER" id="PTHR11857">
    <property type="entry name" value="ODORANT BINDING PROTEIN-RELATED"/>
    <property type="match status" value="1"/>
</dbReference>
<keyword evidence="3" id="KW-0964">Secreted</keyword>
<keyword evidence="5" id="KW-1015">Disulfide bond</keyword>
<name>A0A182W4Q4_9DIPT</name>
<evidence type="ECO:0000256" key="4">
    <source>
        <dbReference type="ARBA" id="ARBA00022729"/>
    </source>
</evidence>
<dbReference type="AlphaFoldDB" id="A0A182W4Q4"/>
<proteinExistence type="inferred from homology"/>